<evidence type="ECO:0000313" key="2">
    <source>
        <dbReference type="Proteomes" id="UP001281761"/>
    </source>
</evidence>
<organism evidence="1 2">
    <name type="scientific">Blattamonas nauphoetae</name>
    <dbReference type="NCBI Taxonomy" id="2049346"/>
    <lineage>
        <taxon>Eukaryota</taxon>
        <taxon>Metamonada</taxon>
        <taxon>Preaxostyla</taxon>
        <taxon>Oxymonadida</taxon>
        <taxon>Blattamonas</taxon>
    </lineage>
</organism>
<sequence>MFISTLTDTLNSSPDNDVDSFATSSTGCSSHLLQKSFATIAGMRAGPPTNALPFSTDCSLFLKWREGKHESEHERAAAFRSLVATVKLQPALDANLEMKAVKLLESVSPYSGEKAKAFLSSFAPILDESSIIITTAAMKMIEALIRNCSTKILLALVQAGLIPQLIVTLNPQSHSFAEAEDIHTCVITSIIRSFWLATPYGFKYHGTEDSHEEQATHEAILKQVLVPSGEYIRLVLTVTSCLTFFENDRSIQDCLYTMVNAQREWNKKRGEVRQLWKTMHRMLRMEGIEDVIEKKLQNNRRTSFGGDIVADSIEWNNLLTDPSSISHQLLPHHPHPPTPRCLFLIIHTLPLPSASPSPPTPSHSPLPLPHHPHPPTPLCLSLTTHTLPLASAAPNERTRHDYFLMISRQFLVTLTICGK</sequence>
<evidence type="ECO:0000313" key="1">
    <source>
        <dbReference type="EMBL" id="KAK2954381.1"/>
    </source>
</evidence>
<dbReference type="EMBL" id="JARBJD010000079">
    <property type="protein sequence ID" value="KAK2954381.1"/>
    <property type="molecule type" value="Genomic_DNA"/>
</dbReference>
<keyword evidence="2" id="KW-1185">Reference proteome</keyword>
<comment type="caution">
    <text evidence="1">The sequence shown here is derived from an EMBL/GenBank/DDBJ whole genome shotgun (WGS) entry which is preliminary data.</text>
</comment>
<evidence type="ECO:0008006" key="3">
    <source>
        <dbReference type="Google" id="ProtNLM"/>
    </source>
</evidence>
<gene>
    <name evidence="1" type="ORF">BLNAU_10713</name>
</gene>
<name>A0ABQ9XPM4_9EUKA</name>
<protein>
    <recommendedName>
        <fullName evidence="3">Symplekin/Pta1 N-terminal domain-containing protein</fullName>
    </recommendedName>
</protein>
<accession>A0ABQ9XPM4</accession>
<proteinExistence type="predicted"/>
<dbReference type="Proteomes" id="UP001281761">
    <property type="component" value="Unassembled WGS sequence"/>
</dbReference>
<reference evidence="1 2" key="1">
    <citation type="journal article" date="2022" name="bioRxiv">
        <title>Genomics of Preaxostyla Flagellates Illuminates Evolutionary Transitions and the Path Towards Mitochondrial Loss.</title>
        <authorList>
            <person name="Novak L.V.F."/>
            <person name="Treitli S.C."/>
            <person name="Pyrih J."/>
            <person name="Halakuc P."/>
            <person name="Pipaliya S.V."/>
            <person name="Vacek V."/>
            <person name="Brzon O."/>
            <person name="Soukal P."/>
            <person name="Eme L."/>
            <person name="Dacks J.B."/>
            <person name="Karnkowska A."/>
            <person name="Elias M."/>
            <person name="Hampl V."/>
        </authorList>
    </citation>
    <scope>NUCLEOTIDE SEQUENCE [LARGE SCALE GENOMIC DNA]</scope>
    <source>
        <strain evidence="1">NAU3</strain>
        <tissue evidence="1">Gut</tissue>
    </source>
</reference>